<evidence type="ECO:0000259" key="1">
    <source>
        <dbReference type="Pfam" id="PF02195"/>
    </source>
</evidence>
<comment type="caution">
    <text evidence="2">The sequence shown here is derived from an EMBL/GenBank/DDBJ whole genome shotgun (WGS) entry which is preliminary data.</text>
</comment>
<evidence type="ECO:0000313" key="2">
    <source>
        <dbReference type="EMBL" id="KKN14014.1"/>
    </source>
</evidence>
<dbReference type="Pfam" id="PF02195">
    <property type="entry name" value="ParB_N"/>
    <property type="match status" value="1"/>
</dbReference>
<name>A0A0F9N7Z2_9ZZZZ</name>
<dbReference type="EMBL" id="LAZR01003861">
    <property type="protein sequence ID" value="KKN14014.1"/>
    <property type="molecule type" value="Genomic_DNA"/>
</dbReference>
<feature type="domain" description="ParB-like N-terminal" evidence="1">
    <location>
        <begin position="5"/>
        <end position="54"/>
    </location>
</feature>
<dbReference type="InterPro" id="IPR003115">
    <property type="entry name" value="ParB_N"/>
</dbReference>
<gene>
    <name evidence="2" type="ORF">LCGC14_1000530</name>
</gene>
<protein>
    <recommendedName>
        <fullName evidence="1">ParB-like N-terminal domain-containing protein</fullName>
    </recommendedName>
</protein>
<organism evidence="2">
    <name type="scientific">marine sediment metagenome</name>
    <dbReference type="NCBI Taxonomy" id="412755"/>
    <lineage>
        <taxon>unclassified sequences</taxon>
        <taxon>metagenomes</taxon>
        <taxon>ecological metagenomes</taxon>
    </lineage>
</organism>
<dbReference type="Gene3D" id="3.90.1530.10">
    <property type="entry name" value="Conserved hypothetical protein from pyrococcus furiosus pfu- 392566-001, ParB domain"/>
    <property type="match status" value="1"/>
</dbReference>
<dbReference type="SUPFAM" id="SSF110849">
    <property type="entry name" value="ParB/Sulfiredoxin"/>
    <property type="match status" value="1"/>
</dbReference>
<proteinExistence type="predicted"/>
<dbReference type="AlphaFoldDB" id="A0A0F9N7Z2"/>
<reference evidence="2" key="1">
    <citation type="journal article" date="2015" name="Nature">
        <title>Complex archaea that bridge the gap between prokaryotes and eukaryotes.</title>
        <authorList>
            <person name="Spang A."/>
            <person name="Saw J.H."/>
            <person name="Jorgensen S.L."/>
            <person name="Zaremba-Niedzwiedzka K."/>
            <person name="Martijn J."/>
            <person name="Lind A.E."/>
            <person name="van Eijk R."/>
            <person name="Schleper C."/>
            <person name="Guy L."/>
            <person name="Ettema T.J."/>
        </authorList>
    </citation>
    <scope>NUCLEOTIDE SEQUENCE</scope>
</reference>
<dbReference type="InterPro" id="IPR036086">
    <property type="entry name" value="ParB/Sulfiredoxin_sf"/>
</dbReference>
<sequence>MVKKKLSELFPNKYNPREIFRGAAMEELKASMDDVGLIHPILIRPLKNNKFEVVR</sequence>
<accession>A0A0F9N7Z2</accession>